<feature type="domain" description="Knr4/Smi1-like" evidence="1">
    <location>
        <begin position="29"/>
        <end position="166"/>
    </location>
</feature>
<evidence type="ECO:0000313" key="2">
    <source>
        <dbReference type="EMBL" id="MFC6015126.1"/>
    </source>
</evidence>
<protein>
    <submittedName>
        <fullName evidence="2">SMI1/KNR4 family protein</fullName>
    </submittedName>
</protein>
<dbReference type="SMART" id="SM00860">
    <property type="entry name" value="SMI1_KNR4"/>
    <property type="match status" value="1"/>
</dbReference>
<dbReference type="Proteomes" id="UP001596203">
    <property type="component" value="Unassembled WGS sequence"/>
</dbReference>
<reference evidence="3" key="1">
    <citation type="journal article" date="2019" name="Int. J. Syst. Evol. Microbiol.">
        <title>The Global Catalogue of Microorganisms (GCM) 10K type strain sequencing project: providing services to taxonomists for standard genome sequencing and annotation.</title>
        <authorList>
            <consortium name="The Broad Institute Genomics Platform"/>
            <consortium name="The Broad Institute Genome Sequencing Center for Infectious Disease"/>
            <person name="Wu L."/>
            <person name="Ma J."/>
        </authorList>
    </citation>
    <scope>NUCLEOTIDE SEQUENCE [LARGE SCALE GENOMIC DNA]</scope>
    <source>
        <strain evidence="3">ZS-35-S2</strain>
    </source>
</reference>
<dbReference type="Pfam" id="PF09346">
    <property type="entry name" value="SMI1_KNR4"/>
    <property type="match status" value="1"/>
</dbReference>
<comment type="caution">
    <text evidence="2">The sequence shown here is derived from an EMBL/GenBank/DDBJ whole genome shotgun (WGS) entry which is preliminary data.</text>
</comment>
<evidence type="ECO:0000313" key="3">
    <source>
        <dbReference type="Proteomes" id="UP001596203"/>
    </source>
</evidence>
<keyword evidence="3" id="KW-1185">Reference proteome</keyword>
<dbReference type="InterPro" id="IPR018958">
    <property type="entry name" value="Knr4/Smi1-like_dom"/>
</dbReference>
<dbReference type="RefSeq" id="WP_377416879.1">
    <property type="nucleotide sequence ID" value="NZ_JBHSPR010000001.1"/>
</dbReference>
<dbReference type="EMBL" id="JBHSPR010000001">
    <property type="protein sequence ID" value="MFC6015126.1"/>
    <property type="molecule type" value="Genomic_DNA"/>
</dbReference>
<dbReference type="InterPro" id="IPR051873">
    <property type="entry name" value="KNR4/SMI1_regulator"/>
</dbReference>
<gene>
    <name evidence="2" type="ORF">ACFP2T_02800</name>
</gene>
<proteinExistence type="predicted"/>
<evidence type="ECO:0000259" key="1">
    <source>
        <dbReference type="SMART" id="SM00860"/>
    </source>
</evidence>
<dbReference type="PANTHER" id="PTHR47432">
    <property type="entry name" value="CELL WALL ASSEMBLY REGULATOR SMI1"/>
    <property type="match status" value="1"/>
</dbReference>
<dbReference type="InterPro" id="IPR037883">
    <property type="entry name" value="Knr4/Smi1-like_sf"/>
</dbReference>
<dbReference type="Gene3D" id="3.40.1580.10">
    <property type="entry name" value="SMI1/KNR4-like"/>
    <property type="match status" value="1"/>
</dbReference>
<dbReference type="PANTHER" id="PTHR47432:SF1">
    <property type="entry name" value="CELL WALL ASSEMBLY REGULATOR SMI1"/>
    <property type="match status" value="1"/>
</dbReference>
<sequence>MTTVTESWRRIDGWLARYAPDDAALLAPPADPAEIVAAEATLGLSFPPELVESLRRHNGLVEWANMFPERVPLSVARIVEHRQMCMEIDEFDDDDEAFAEAGFPPEERDDEPWWHELWLPFAESDGDSQVIDLRPGPGYGRLGWAIHDDRGTFDGAWPSLGAYLAETAEVLASGGEVRRRVPYLTVDNRLWWGLAGETELHGRPLRPAPTGLPTAS</sequence>
<organism evidence="2 3">
    <name type="scientific">Plantactinospora solaniradicis</name>
    <dbReference type="NCBI Taxonomy" id="1723736"/>
    <lineage>
        <taxon>Bacteria</taxon>
        <taxon>Bacillati</taxon>
        <taxon>Actinomycetota</taxon>
        <taxon>Actinomycetes</taxon>
        <taxon>Micromonosporales</taxon>
        <taxon>Micromonosporaceae</taxon>
        <taxon>Plantactinospora</taxon>
    </lineage>
</organism>
<dbReference type="SUPFAM" id="SSF160631">
    <property type="entry name" value="SMI1/KNR4-like"/>
    <property type="match status" value="1"/>
</dbReference>
<accession>A0ABW1K078</accession>
<name>A0ABW1K078_9ACTN</name>